<keyword evidence="6" id="KW-1185">Reference proteome</keyword>
<keyword evidence="1" id="KW-0479">Metal-binding</keyword>
<dbReference type="PROSITE" id="PS50089">
    <property type="entry name" value="ZF_RING_2"/>
    <property type="match status" value="1"/>
</dbReference>
<dbReference type="SMART" id="SM00184">
    <property type="entry name" value="RING"/>
    <property type="match status" value="1"/>
</dbReference>
<reference evidence="5 6" key="1">
    <citation type="submission" date="2024-01" db="EMBL/GenBank/DDBJ databases">
        <title>The complete chloroplast genome sequence of Lithospermum erythrorhizon: insights into the phylogenetic relationship among Boraginaceae species and the maternal lineages of purple gromwells.</title>
        <authorList>
            <person name="Okada T."/>
            <person name="Watanabe K."/>
        </authorList>
    </citation>
    <scope>NUCLEOTIDE SEQUENCE [LARGE SCALE GENOMIC DNA]</scope>
</reference>
<gene>
    <name evidence="5" type="ORF">LIER_03709</name>
</gene>
<proteinExistence type="predicted"/>
<dbReference type="GO" id="GO:0008270">
    <property type="term" value="F:zinc ion binding"/>
    <property type="evidence" value="ECO:0007669"/>
    <property type="project" value="UniProtKB-KW"/>
</dbReference>
<evidence type="ECO:0000256" key="1">
    <source>
        <dbReference type="PROSITE-ProRule" id="PRU00175"/>
    </source>
</evidence>
<accession>A0AAV3NVA7</accession>
<feature type="transmembrane region" description="Helical" evidence="3">
    <location>
        <begin position="12"/>
        <end position="34"/>
    </location>
</feature>
<dbReference type="InterPro" id="IPR001841">
    <property type="entry name" value="Znf_RING"/>
</dbReference>
<dbReference type="CDD" id="cd16461">
    <property type="entry name" value="RING-H2_EL5-like"/>
    <property type="match status" value="1"/>
</dbReference>
<evidence type="ECO:0000259" key="4">
    <source>
        <dbReference type="PROSITE" id="PS50089"/>
    </source>
</evidence>
<dbReference type="PANTHER" id="PTHR45676:SF177">
    <property type="entry name" value="RING-TYPE E3 UBIQUITIN TRANSFERASE"/>
    <property type="match status" value="1"/>
</dbReference>
<evidence type="ECO:0000313" key="5">
    <source>
        <dbReference type="EMBL" id="GAA0142913.1"/>
    </source>
</evidence>
<dbReference type="PANTHER" id="PTHR45676">
    <property type="entry name" value="RING-H2 FINGER PROTEIN ATL51-RELATED"/>
    <property type="match status" value="1"/>
</dbReference>
<dbReference type="GO" id="GO:0016567">
    <property type="term" value="P:protein ubiquitination"/>
    <property type="evidence" value="ECO:0007669"/>
    <property type="project" value="TreeGrafter"/>
</dbReference>
<organism evidence="5 6">
    <name type="scientific">Lithospermum erythrorhizon</name>
    <name type="common">Purple gromwell</name>
    <name type="synonym">Lithospermum officinale var. erythrorhizon</name>
    <dbReference type="NCBI Taxonomy" id="34254"/>
    <lineage>
        <taxon>Eukaryota</taxon>
        <taxon>Viridiplantae</taxon>
        <taxon>Streptophyta</taxon>
        <taxon>Embryophyta</taxon>
        <taxon>Tracheophyta</taxon>
        <taxon>Spermatophyta</taxon>
        <taxon>Magnoliopsida</taxon>
        <taxon>eudicotyledons</taxon>
        <taxon>Gunneridae</taxon>
        <taxon>Pentapetalae</taxon>
        <taxon>asterids</taxon>
        <taxon>lamiids</taxon>
        <taxon>Boraginales</taxon>
        <taxon>Boraginaceae</taxon>
        <taxon>Boraginoideae</taxon>
        <taxon>Lithospermeae</taxon>
        <taxon>Lithospermum</taxon>
    </lineage>
</organism>
<dbReference type="Proteomes" id="UP001454036">
    <property type="component" value="Unassembled WGS sequence"/>
</dbReference>
<dbReference type="Gene3D" id="3.30.40.10">
    <property type="entry name" value="Zinc/RING finger domain, C3HC4 (zinc finger)"/>
    <property type="match status" value="1"/>
</dbReference>
<feature type="domain" description="RING-type" evidence="4">
    <location>
        <begin position="112"/>
        <end position="154"/>
    </location>
</feature>
<name>A0AAV3NVA7_LITER</name>
<dbReference type="EMBL" id="BAABME010000454">
    <property type="protein sequence ID" value="GAA0142913.1"/>
    <property type="molecule type" value="Genomic_DNA"/>
</dbReference>
<keyword evidence="1" id="KW-0862">Zinc</keyword>
<dbReference type="InterPro" id="IPR013083">
    <property type="entry name" value="Znf_RING/FYVE/PHD"/>
</dbReference>
<dbReference type="SUPFAM" id="SSF57850">
    <property type="entry name" value="RING/U-box"/>
    <property type="match status" value="1"/>
</dbReference>
<feature type="region of interest" description="Disordered" evidence="2">
    <location>
        <begin position="56"/>
        <end position="76"/>
    </location>
</feature>
<keyword evidence="1" id="KW-0863">Zinc-finger</keyword>
<dbReference type="AlphaFoldDB" id="A0AAV3NVA7"/>
<evidence type="ECO:0000256" key="3">
    <source>
        <dbReference type="SAM" id="Phobius"/>
    </source>
</evidence>
<keyword evidence="3" id="KW-1133">Transmembrane helix</keyword>
<evidence type="ECO:0000256" key="2">
    <source>
        <dbReference type="SAM" id="MobiDB-lite"/>
    </source>
</evidence>
<protein>
    <recommendedName>
        <fullName evidence="4">RING-type domain-containing protein</fullName>
    </recommendedName>
</protein>
<dbReference type="Pfam" id="PF13639">
    <property type="entry name" value="zf-RING_2"/>
    <property type="match status" value="1"/>
</dbReference>
<evidence type="ECO:0000313" key="6">
    <source>
        <dbReference type="Proteomes" id="UP001454036"/>
    </source>
</evidence>
<comment type="caution">
    <text evidence="5">The sequence shown here is derived from an EMBL/GenBank/DDBJ whole genome shotgun (WGS) entry which is preliminary data.</text>
</comment>
<keyword evidence="3" id="KW-0812">Transmembrane</keyword>
<keyword evidence="3" id="KW-0472">Membrane</keyword>
<sequence>MMADDDSTSASGMVRNITICLIAAASAGVIITIYHCITANSVRDILNSLRRRDNRANQLHHQQRQTFSMPRQDHQATPNSLETSIAQLIPSYKYQKGGDHEKGVVDKDDGMCPVCLSDFEDGEEIRTLPGCLHSFHAPCIDMWLFSHPNCPMCRSIATPSPRMLLHLINSNPESPVTPNMQNHYVSPIDRLV</sequence>